<keyword evidence="2" id="KW-0472">Membrane</keyword>
<evidence type="ECO:0000259" key="3">
    <source>
        <dbReference type="Pfam" id="PF01103"/>
    </source>
</evidence>
<keyword evidence="5" id="KW-1185">Reference proteome</keyword>
<dbReference type="HOGENOM" id="CLU_046092_0_0_7"/>
<dbReference type="Gene3D" id="2.40.160.50">
    <property type="entry name" value="membrane protein fhac: a member of the omp85/tpsb transporter family"/>
    <property type="match status" value="1"/>
</dbReference>
<dbReference type="GO" id="GO:0019867">
    <property type="term" value="C:outer membrane"/>
    <property type="evidence" value="ECO:0007669"/>
    <property type="project" value="InterPro"/>
</dbReference>
<proteinExistence type="predicted"/>
<dbReference type="RefSeq" id="WP_015352331.1">
    <property type="nucleotide sequence ID" value="NC_020126.1"/>
</dbReference>
<reference evidence="4 5" key="1">
    <citation type="journal article" date="2013" name="Genome Announc.">
        <title>Complete genome sequence of Myxococcus stipitatus strain DSM 14675, a fruiting myxobacterium.</title>
        <authorList>
            <person name="Huntley S."/>
            <person name="Kneip S."/>
            <person name="Treuner-Lange A."/>
            <person name="Sogaard-Andersen L."/>
        </authorList>
    </citation>
    <scope>NUCLEOTIDE SEQUENCE [LARGE SCALE GENOMIC DNA]</scope>
    <source>
        <strain evidence="5">DSM 14675 / JCM 12634 / Mx s8</strain>
    </source>
</reference>
<dbReference type="AlphaFoldDB" id="L7UKK9"/>
<evidence type="ECO:0000313" key="4">
    <source>
        <dbReference type="EMBL" id="AGC48077.1"/>
    </source>
</evidence>
<dbReference type="Proteomes" id="UP000011131">
    <property type="component" value="Chromosome"/>
</dbReference>
<sequence length="369" mass="40354">MTPLCTVVPLLGALLASTPPLPTEPETPPPAPVESVTEGKFSIVPFLLPAYQPETSFLLGGAASFVYQPPAGSGRRESQVLLAAAASVRGQFTLLLQPDVYFLEDRLNLTATLSGARFPDRFYGMGADTRSEDEEDFTPIYMELEVSPKWRIAPRLYVGPTLRLQNVRMTKLAEDGAVRSTPGADGGNTLQLGLTALYDSRDNTLNPTTGLLARLNLRTASGDWGSDYDFDLLRLDVRRYVSLPWGTRHVLALQGLVELRDGEVPFYDTGRLGGMELSRGYLEGRFRERQHLGAQVEYRAPLFWKFGGVVFASAATVAHSLKDLEAKNIKPAGGLGLRFAPLSDVPVNIRLDVAYGNEPSFYLNVGEAF</sequence>
<gene>
    <name evidence="4" type="ordered locus">MYSTI_06804</name>
</gene>
<dbReference type="KEGG" id="msd:MYSTI_06804"/>
<evidence type="ECO:0000313" key="5">
    <source>
        <dbReference type="Proteomes" id="UP000011131"/>
    </source>
</evidence>
<dbReference type="STRING" id="1278073.MYSTI_06804"/>
<accession>L7UKK9</accession>
<dbReference type="eggNOG" id="COG4775">
    <property type="taxonomic scope" value="Bacteria"/>
</dbReference>
<organism evidence="4 5">
    <name type="scientific">Myxococcus stipitatus (strain DSM 14675 / JCM 12634 / Mx s8)</name>
    <dbReference type="NCBI Taxonomy" id="1278073"/>
    <lineage>
        <taxon>Bacteria</taxon>
        <taxon>Pseudomonadati</taxon>
        <taxon>Myxococcota</taxon>
        <taxon>Myxococcia</taxon>
        <taxon>Myxococcales</taxon>
        <taxon>Cystobacterineae</taxon>
        <taxon>Myxococcaceae</taxon>
        <taxon>Myxococcus</taxon>
    </lineage>
</organism>
<dbReference type="InterPro" id="IPR000184">
    <property type="entry name" value="Bac_surfAg_D15"/>
</dbReference>
<name>L7UKK9_MYXSD</name>
<comment type="subcellular location">
    <subcellularLocation>
        <location evidence="1">Membrane</location>
    </subcellularLocation>
</comment>
<dbReference type="EMBL" id="CP004025">
    <property type="protein sequence ID" value="AGC48077.1"/>
    <property type="molecule type" value="Genomic_DNA"/>
</dbReference>
<dbReference type="OrthoDB" id="9769707at2"/>
<protein>
    <recommendedName>
        <fullName evidence="3">Bacterial surface antigen (D15) domain-containing protein</fullName>
    </recommendedName>
</protein>
<evidence type="ECO:0000256" key="2">
    <source>
        <dbReference type="ARBA" id="ARBA00023136"/>
    </source>
</evidence>
<feature type="domain" description="Bacterial surface antigen (D15)" evidence="3">
    <location>
        <begin position="98"/>
        <end position="355"/>
    </location>
</feature>
<evidence type="ECO:0000256" key="1">
    <source>
        <dbReference type="ARBA" id="ARBA00004370"/>
    </source>
</evidence>
<dbReference type="Pfam" id="PF01103">
    <property type="entry name" value="Omp85"/>
    <property type="match status" value="1"/>
</dbReference>
<dbReference type="PATRIC" id="fig|1278073.3.peg.6911"/>